<dbReference type="InterPro" id="IPR013658">
    <property type="entry name" value="SGL"/>
</dbReference>
<sequence length="292" mass="31417">MKRPQVIRATGLGHPEGPYELDDGRVIFANTYASEIGYWDPRTGKQGQYAYVGGGPNACMLGSDGAVYSTQTPNVGQWVAPEHRPPSIQKTSAGGKVEILVTEADGVKFDGPNDLTFGPDGRLYFTDSGDWNITDKPHPGRICVIEKNGVAHILEELDYVYPNGIVAEPDGSLVWVESYTLNVVRRKPDGSKSVLCRMPEGHIPDGLKIDVNGDFWITAVAAGGVDHFTRDGKRVGFLETGGTILNCVFGKNGKLFCCDMGPFDTTGAAMTGYLIEVDLGVEGMPLYRGAIG</sequence>
<evidence type="ECO:0000259" key="2">
    <source>
        <dbReference type="Pfam" id="PF08450"/>
    </source>
</evidence>
<dbReference type="Pfam" id="PF08450">
    <property type="entry name" value="SGL"/>
    <property type="match status" value="1"/>
</dbReference>
<reference evidence="4" key="1">
    <citation type="submission" date="2014-08" db="EMBL/GenBank/DDBJ databases">
        <authorList>
            <person name="Edwards T."/>
        </authorList>
    </citation>
    <scope>NUCLEOTIDE SEQUENCE [LARGE SCALE GENOMIC DNA]</scope>
</reference>
<dbReference type="GO" id="GO:0016787">
    <property type="term" value="F:hydrolase activity"/>
    <property type="evidence" value="ECO:0007669"/>
    <property type="project" value="UniProtKB-KW"/>
</dbReference>
<dbReference type="AlphaFoldDB" id="A0A0K2W3Q2"/>
<protein>
    <recommendedName>
        <fullName evidence="2">SMP-30/Gluconolactonase/LRE-like region domain-containing protein</fullName>
    </recommendedName>
</protein>
<dbReference type="Proteomes" id="UP000182888">
    <property type="component" value="Unassembled WGS sequence"/>
</dbReference>
<name>A0A0K2W3Q2_MESPL</name>
<keyword evidence="1" id="KW-0378">Hydrolase</keyword>
<accession>A0A0K2W3Q2</accession>
<dbReference type="InterPro" id="IPR051262">
    <property type="entry name" value="SMP-30/CGR1_Lactonase"/>
</dbReference>
<dbReference type="EMBL" id="CCND01000023">
    <property type="protein sequence ID" value="CDX60341.1"/>
    <property type="molecule type" value="Genomic_DNA"/>
</dbReference>
<dbReference type="PANTHER" id="PTHR47572:SF4">
    <property type="entry name" value="LACTONASE DRP35"/>
    <property type="match status" value="1"/>
</dbReference>
<evidence type="ECO:0000313" key="4">
    <source>
        <dbReference type="Proteomes" id="UP000182888"/>
    </source>
</evidence>
<dbReference type="Gene3D" id="2.120.10.30">
    <property type="entry name" value="TolB, C-terminal domain"/>
    <property type="match status" value="1"/>
</dbReference>
<evidence type="ECO:0000313" key="3">
    <source>
        <dbReference type="EMBL" id="CDX60341.1"/>
    </source>
</evidence>
<proteinExistence type="predicted"/>
<gene>
    <name evidence="3" type="ORF">MPL1032_30198</name>
</gene>
<feature type="domain" description="SMP-30/Gluconolactonase/LRE-like region" evidence="2">
    <location>
        <begin position="15"/>
        <end position="252"/>
    </location>
</feature>
<dbReference type="SUPFAM" id="SSF63829">
    <property type="entry name" value="Calcium-dependent phosphotriesterase"/>
    <property type="match status" value="1"/>
</dbReference>
<dbReference type="InterPro" id="IPR011042">
    <property type="entry name" value="6-blade_b-propeller_TolB-like"/>
</dbReference>
<evidence type="ECO:0000256" key="1">
    <source>
        <dbReference type="ARBA" id="ARBA00022801"/>
    </source>
</evidence>
<organism evidence="3 4">
    <name type="scientific">Mesorhizobium plurifarium</name>
    <dbReference type="NCBI Taxonomy" id="69974"/>
    <lineage>
        <taxon>Bacteria</taxon>
        <taxon>Pseudomonadati</taxon>
        <taxon>Pseudomonadota</taxon>
        <taxon>Alphaproteobacteria</taxon>
        <taxon>Hyphomicrobiales</taxon>
        <taxon>Phyllobacteriaceae</taxon>
        <taxon>Mesorhizobium</taxon>
    </lineage>
</organism>
<dbReference type="PANTHER" id="PTHR47572">
    <property type="entry name" value="LIPOPROTEIN-RELATED"/>
    <property type="match status" value="1"/>
</dbReference>